<keyword evidence="4" id="KW-1185">Reference proteome</keyword>
<keyword evidence="1" id="KW-0863">Zinc-finger</keyword>
<dbReference type="GeneID" id="107957722"/>
<protein>
    <recommendedName>
        <fullName evidence="3">CCHC-type domain-containing protein</fullName>
    </recommendedName>
</protein>
<dbReference type="PANTHER" id="PTHR34482">
    <property type="entry name" value="DNA DAMAGE-INDUCIBLE PROTEIN 1-LIKE"/>
    <property type="match status" value="1"/>
</dbReference>
<name>A0A1U8PC52_GOSHI</name>
<dbReference type="KEGG" id="ghi:107957722"/>
<dbReference type="Gene3D" id="4.10.60.10">
    <property type="entry name" value="Zinc finger, CCHC-type"/>
    <property type="match status" value="1"/>
</dbReference>
<dbReference type="OrthoDB" id="851428at2759"/>
<feature type="region of interest" description="Disordered" evidence="2">
    <location>
        <begin position="102"/>
        <end position="139"/>
    </location>
</feature>
<evidence type="ECO:0000313" key="5">
    <source>
        <dbReference type="RefSeq" id="XP_016748777.1"/>
    </source>
</evidence>
<evidence type="ECO:0000256" key="2">
    <source>
        <dbReference type="SAM" id="MobiDB-lite"/>
    </source>
</evidence>
<reference evidence="4" key="1">
    <citation type="journal article" date="2020" name="Nat. Genet.">
        <title>Genomic diversifications of five Gossypium allopolyploid species and their impact on cotton improvement.</title>
        <authorList>
            <person name="Chen Z.J."/>
            <person name="Sreedasyam A."/>
            <person name="Ando A."/>
            <person name="Song Q."/>
            <person name="De Santiago L.M."/>
            <person name="Hulse-Kemp A.M."/>
            <person name="Ding M."/>
            <person name="Ye W."/>
            <person name="Kirkbride R.C."/>
            <person name="Jenkins J."/>
            <person name="Plott C."/>
            <person name="Lovell J."/>
            <person name="Lin Y.M."/>
            <person name="Vaughn R."/>
            <person name="Liu B."/>
            <person name="Simpson S."/>
            <person name="Scheffler B.E."/>
            <person name="Wen L."/>
            <person name="Saski C.A."/>
            <person name="Grover C.E."/>
            <person name="Hu G."/>
            <person name="Conover J.L."/>
            <person name="Carlson J.W."/>
            <person name="Shu S."/>
            <person name="Boston L.B."/>
            <person name="Williams M."/>
            <person name="Peterson D.G."/>
            <person name="McGee K."/>
            <person name="Jones D.C."/>
            <person name="Wendel J.F."/>
            <person name="Stelly D.M."/>
            <person name="Grimwood J."/>
            <person name="Schmutz J."/>
        </authorList>
    </citation>
    <scope>NUCLEOTIDE SEQUENCE [LARGE SCALE GENOMIC DNA]</scope>
    <source>
        <strain evidence="4">cv. TM-1</strain>
    </source>
</reference>
<dbReference type="Pfam" id="PF00098">
    <property type="entry name" value="zf-CCHC"/>
    <property type="match status" value="1"/>
</dbReference>
<feature type="domain" description="CCHC-type" evidence="3">
    <location>
        <begin position="166"/>
        <end position="181"/>
    </location>
</feature>
<dbReference type="PROSITE" id="PS50158">
    <property type="entry name" value="ZF_CCHC"/>
    <property type="match status" value="1"/>
</dbReference>
<proteinExistence type="predicted"/>
<dbReference type="PaxDb" id="3635-A0A1U8PC52"/>
<feature type="compositionally biased region" description="Polar residues" evidence="2">
    <location>
        <begin position="203"/>
        <end position="212"/>
    </location>
</feature>
<feature type="region of interest" description="Disordered" evidence="2">
    <location>
        <begin position="187"/>
        <end position="222"/>
    </location>
</feature>
<reference evidence="5" key="2">
    <citation type="submission" date="2025-08" db="UniProtKB">
        <authorList>
            <consortium name="RefSeq"/>
        </authorList>
    </citation>
    <scope>IDENTIFICATION</scope>
</reference>
<organism evidence="4 5">
    <name type="scientific">Gossypium hirsutum</name>
    <name type="common">Upland cotton</name>
    <name type="synonym">Gossypium mexicanum</name>
    <dbReference type="NCBI Taxonomy" id="3635"/>
    <lineage>
        <taxon>Eukaryota</taxon>
        <taxon>Viridiplantae</taxon>
        <taxon>Streptophyta</taxon>
        <taxon>Embryophyta</taxon>
        <taxon>Tracheophyta</taxon>
        <taxon>Spermatophyta</taxon>
        <taxon>Magnoliopsida</taxon>
        <taxon>eudicotyledons</taxon>
        <taxon>Gunneridae</taxon>
        <taxon>Pentapetalae</taxon>
        <taxon>rosids</taxon>
        <taxon>malvids</taxon>
        <taxon>Malvales</taxon>
        <taxon>Malvaceae</taxon>
        <taxon>Malvoideae</taxon>
        <taxon>Gossypium</taxon>
    </lineage>
</organism>
<keyword evidence="1" id="KW-0479">Metal-binding</keyword>
<dbReference type="SMART" id="SM00343">
    <property type="entry name" value="ZnF_C2HC"/>
    <property type="match status" value="1"/>
</dbReference>
<dbReference type="Proteomes" id="UP000818029">
    <property type="component" value="Chromosome A11"/>
</dbReference>
<gene>
    <name evidence="5" type="primary">LOC107957722</name>
</gene>
<keyword evidence="1" id="KW-0862">Zinc</keyword>
<accession>A0A1U8PC52</accession>
<dbReference type="GO" id="GO:0008270">
    <property type="term" value="F:zinc ion binding"/>
    <property type="evidence" value="ECO:0007669"/>
    <property type="project" value="UniProtKB-KW"/>
</dbReference>
<sequence length="274" mass="31260">MGLKNFGEEQMMTPSKLNIGYKEIIEAVVPTEKITLEFFQNEFKKKNVDRRYLDKKKREFLDLRQGNKFEEGLNDEIRMMIGGTEIREFVVLSDRAQKLEEKSKEEFSRATSAPERSRKSRSRLSNYKASDRPAVSVGSVQNTQRPKCQYCGRSHLGECRSKLGACYKCGVTDHFIRDCPQLQVEEVEQKEKQKTPPQKGRRSGQSSATGATRSGMKDIANRSEVRAPAHTYAIRAREEATVSDVIAGTFYLYDVPVYALIDPGSIHHYSKIDF</sequence>
<evidence type="ECO:0000256" key="1">
    <source>
        <dbReference type="PROSITE-ProRule" id="PRU00047"/>
    </source>
</evidence>
<dbReference type="InterPro" id="IPR001878">
    <property type="entry name" value="Znf_CCHC"/>
</dbReference>
<dbReference type="AlphaFoldDB" id="A0A1U8PC52"/>
<dbReference type="RefSeq" id="XP_016748777.1">
    <property type="nucleotide sequence ID" value="XM_016893288.1"/>
</dbReference>
<evidence type="ECO:0000313" key="4">
    <source>
        <dbReference type="Proteomes" id="UP000818029"/>
    </source>
</evidence>
<dbReference type="GO" id="GO:0003676">
    <property type="term" value="F:nucleic acid binding"/>
    <property type="evidence" value="ECO:0007669"/>
    <property type="project" value="InterPro"/>
</dbReference>
<evidence type="ECO:0000259" key="3">
    <source>
        <dbReference type="PROSITE" id="PS50158"/>
    </source>
</evidence>
<dbReference type="PANTHER" id="PTHR34482:SF36">
    <property type="entry name" value="RETROTRANSPOSON GAG DOMAIN-CONTAINING PROTEIN"/>
    <property type="match status" value="1"/>
</dbReference>